<dbReference type="InterPro" id="IPR007751">
    <property type="entry name" value="DUF676_lipase-like"/>
</dbReference>
<feature type="domain" description="DUF676" evidence="1">
    <location>
        <begin position="7"/>
        <end position="126"/>
    </location>
</feature>
<evidence type="ECO:0000313" key="2">
    <source>
        <dbReference type="EMBL" id="KKD39032.1"/>
    </source>
</evidence>
<name>A0A0F5YK56_9CYAN</name>
<dbReference type="PATRIC" id="fig|1637645.4.peg.2772"/>
<dbReference type="SUPFAM" id="SSF53474">
    <property type="entry name" value="alpha/beta-Hydrolases"/>
    <property type="match status" value="1"/>
</dbReference>
<dbReference type="InterPro" id="IPR029058">
    <property type="entry name" value="AB_hydrolase_fold"/>
</dbReference>
<gene>
    <name evidence="2" type="ORF">WN50_05655</name>
</gene>
<protein>
    <submittedName>
        <fullName evidence="2">Lipase</fullName>
    </submittedName>
</protein>
<dbReference type="Proteomes" id="UP000033607">
    <property type="component" value="Unassembled WGS sequence"/>
</dbReference>
<dbReference type="EMBL" id="LATL02000137">
    <property type="protein sequence ID" value="KKD39032.1"/>
    <property type="molecule type" value="Genomic_DNA"/>
</dbReference>
<organism evidence="2 3">
    <name type="scientific">Limnoraphis robusta CS-951</name>
    <dbReference type="NCBI Taxonomy" id="1637645"/>
    <lineage>
        <taxon>Bacteria</taxon>
        <taxon>Bacillati</taxon>
        <taxon>Cyanobacteriota</taxon>
        <taxon>Cyanophyceae</taxon>
        <taxon>Oscillatoriophycideae</taxon>
        <taxon>Oscillatoriales</taxon>
        <taxon>Sirenicapillariaceae</taxon>
        <taxon>Limnoraphis</taxon>
    </lineage>
</organism>
<dbReference type="Pfam" id="PF05057">
    <property type="entry name" value="DUF676"/>
    <property type="match status" value="1"/>
</dbReference>
<proteinExistence type="predicted"/>
<dbReference type="Gene3D" id="3.40.50.1820">
    <property type="entry name" value="alpha/beta hydrolase"/>
    <property type="match status" value="1"/>
</dbReference>
<reference evidence="2 3" key="1">
    <citation type="submission" date="2015-06" db="EMBL/GenBank/DDBJ databases">
        <title>Draft genome assembly of filamentous brackish cyanobacterium Limnoraphis robusta strain CS-951.</title>
        <authorList>
            <person name="Willis A."/>
            <person name="Parks M."/>
            <person name="Burford M.A."/>
        </authorList>
    </citation>
    <scope>NUCLEOTIDE SEQUENCE [LARGE SCALE GENOMIC DNA]</scope>
    <source>
        <strain evidence="2 3">CS-951</strain>
    </source>
</reference>
<sequence length="234" mass="26212">MPLPTVILPGFFAGAEDYSLLAQYLNQQGIPAVVVPLRKRDWFPTIGGRSMVPILQKINATVQQVLHQYSVPKINLVGHSAGGWIARIFIGEKPYIVHGDVTETVMGLWNMYPVVNTLITLGTPHISQERWTRKNLDFVKNNYPGAFYSQVRYVCIAGKAVYGTRTFKTWLPYNSYQLTIGQGETWGDGITPVEAAHLEGAENITLEGVWHSPRSPGKWYGSSDIVDTWLDYLT</sequence>
<comment type="caution">
    <text evidence="2">The sequence shown here is derived from an EMBL/GenBank/DDBJ whole genome shotgun (WGS) entry which is preliminary data.</text>
</comment>
<dbReference type="PANTHER" id="PTHR47909">
    <property type="entry name" value="ALPHA/BETA-HYDROLASES SUPERFAMILY PROTEIN"/>
    <property type="match status" value="1"/>
</dbReference>
<dbReference type="AlphaFoldDB" id="A0A0F5YK56"/>
<accession>A0A0F5YK56</accession>
<dbReference type="RefSeq" id="WP_046277539.1">
    <property type="nucleotide sequence ID" value="NZ_LATL02000137.1"/>
</dbReference>
<evidence type="ECO:0000313" key="3">
    <source>
        <dbReference type="Proteomes" id="UP000033607"/>
    </source>
</evidence>
<dbReference type="PANTHER" id="PTHR47909:SF2">
    <property type="entry name" value="GPI INOSITOL-DEACYLASE"/>
    <property type="match status" value="1"/>
</dbReference>
<evidence type="ECO:0000259" key="1">
    <source>
        <dbReference type="Pfam" id="PF05057"/>
    </source>
</evidence>
<dbReference type="OrthoDB" id="452945at2"/>